<evidence type="ECO:0000313" key="3">
    <source>
        <dbReference type="RefSeq" id="XP_033573952.1"/>
    </source>
</evidence>
<sequence length="159" mass="17895">MELETITAQFPQDFGTYTRQVPPRVQGSAVRTQVVVKTVDSGPHIYSYLEFLHGFIFGLMTDCFKTLRLAHPRVWGKTADIESYNSIKALRSLGVDKVPSPKPMYAKMMKSGVASMRTLAAQNNNVPDPAEIQRLGLWKKRFDDIIGLLRLDFEAAFGE</sequence>
<dbReference type="GeneID" id="54461516"/>
<dbReference type="Proteomes" id="UP000504636">
    <property type="component" value="Unplaced"/>
</dbReference>
<dbReference type="OrthoDB" id="10588351at2759"/>
<protein>
    <submittedName>
        <fullName evidence="1 3">Uncharacterized protein</fullName>
    </submittedName>
</protein>
<dbReference type="RefSeq" id="XP_033573952.1">
    <property type="nucleotide sequence ID" value="XM_033720623.1"/>
</dbReference>
<reference evidence="3" key="3">
    <citation type="submission" date="2025-04" db="UniProtKB">
        <authorList>
            <consortium name="RefSeq"/>
        </authorList>
    </citation>
    <scope>IDENTIFICATION</scope>
    <source>
        <strain evidence="3">CBS 304.34</strain>
    </source>
</reference>
<organism evidence="1">
    <name type="scientific">Mytilinidion resinicola</name>
    <dbReference type="NCBI Taxonomy" id="574789"/>
    <lineage>
        <taxon>Eukaryota</taxon>
        <taxon>Fungi</taxon>
        <taxon>Dikarya</taxon>
        <taxon>Ascomycota</taxon>
        <taxon>Pezizomycotina</taxon>
        <taxon>Dothideomycetes</taxon>
        <taxon>Pleosporomycetidae</taxon>
        <taxon>Mytilinidiales</taxon>
        <taxon>Mytilinidiaceae</taxon>
        <taxon>Mytilinidion</taxon>
    </lineage>
</organism>
<evidence type="ECO:0000313" key="2">
    <source>
        <dbReference type="Proteomes" id="UP000504636"/>
    </source>
</evidence>
<accession>A0A6A6YEJ6</accession>
<gene>
    <name evidence="1 3" type="ORF">BDZ99DRAFT_465736</name>
</gene>
<reference evidence="1 3" key="1">
    <citation type="journal article" date="2020" name="Stud. Mycol.">
        <title>101 Dothideomycetes genomes: a test case for predicting lifestyles and emergence of pathogens.</title>
        <authorList>
            <person name="Haridas S."/>
            <person name="Albert R."/>
            <person name="Binder M."/>
            <person name="Bloem J."/>
            <person name="Labutti K."/>
            <person name="Salamov A."/>
            <person name="Andreopoulos B."/>
            <person name="Baker S."/>
            <person name="Barry K."/>
            <person name="Bills G."/>
            <person name="Bluhm B."/>
            <person name="Cannon C."/>
            <person name="Castanera R."/>
            <person name="Culley D."/>
            <person name="Daum C."/>
            <person name="Ezra D."/>
            <person name="Gonzalez J."/>
            <person name="Henrissat B."/>
            <person name="Kuo A."/>
            <person name="Liang C."/>
            <person name="Lipzen A."/>
            <person name="Lutzoni F."/>
            <person name="Magnuson J."/>
            <person name="Mondo S."/>
            <person name="Nolan M."/>
            <person name="Ohm R."/>
            <person name="Pangilinan J."/>
            <person name="Park H.-J."/>
            <person name="Ramirez L."/>
            <person name="Alfaro M."/>
            <person name="Sun H."/>
            <person name="Tritt A."/>
            <person name="Yoshinaga Y."/>
            <person name="Zwiers L.-H."/>
            <person name="Turgeon B."/>
            <person name="Goodwin S."/>
            <person name="Spatafora J."/>
            <person name="Crous P."/>
            <person name="Grigoriev I."/>
        </authorList>
    </citation>
    <scope>NUCLEOTIDE SEQUENCE</scope>
    <source>
        <strain evidence="1 3">CBS 304.34</strain>
    </source>
</reference>
<keyword evidence="2" id="KW-1185">Reference proteome</keyword>
<name>A0A6A6YEJ6_9PEZI</name>
<proteinExistence type="predicted"/>
<dbReference type="AlphaFoldDB" id="A0A6A6YEJ6"/>
<reference evidence="3" key="2">
    <citation type="submission" date="2020-04" db="EMBL/GenBank/DDBJ databases">
        <authorList>
            <consortium name="NCBI Genome Project"/>
        </authorList>
    </citation>
    <scope>NUCLEOTIDE SEQUENCE</scope>
    <source>
        <strain evidence="3">CBS 304.34</strain>
    </source>
</reference>
<dbReference type="EMBL" id="MU003706">
    <property type="protein sequence ID" value="KAF2806988.1"/>
    <property type="molecule type" value="Genomic_DNA"/>
</dbReference>
<evidence type="ECO:0000313" key="1">
    <source>
        <dbReference type="EMBL" id="KAF2806988.1"/>
    </source>
</evidence>